<dbReference type="InterPro" id="IPR006005">
    <property type="entry name" value="Glut_synth_ssu1"/>
</dbReference>
<evidence type="ECO:0000259" key="6">
    <source>
        <dbReference type="Pfam" id="PF07992"/>
    </source>
</evidence>
<evidence type="ECO:0000256" key="1">
    <source>
        <dbReference type="ARBA" id="ARBA00022605"/>
    </source>
</evidence>
<accession>A0ABQ3IA62</accession>
<dbReference type="NCBIfam" id="TIGR01317">
    <property type="entry name" value="GOGAT_sm_gam"/>
    <property type="match status" value="1"/>
</dbReference>
<proteinExistence type="predicted"/>
<keyword evidence="9" id="KW-1185">Reference proteome</keyword>
<evidence type="ECO:0000256" key="4">
    <source>
        <dbReference type="ARBA" id="ARBA00029440"/>
    </source>
</evidence>
<name>A0ABQ3IA62_9BACT</name>
<dbReference type="InterPro" id="IPR036188">
    <property type="entry name" value="FAD/NAD-bd_sf"/>
</dbReference>
<keyword evidence="1" id="KW-0028">Amino-acid biosynthesis</keyword>
<feature type="region of interest" description="Disordered" evidence="5">
    <location>
        <begin position="320"/>
        <end position="340"/>
    </location>
</feature>
<dbReference type="Pfam" id="PF14691">
    <property type="entry name" value="Fer4_20"/>
    <property type="match status" value="1"/>
</dbReference>
<dbReference type="Proteomes" id="UP000658258">
    <property type="component" value="Unassembled WGS sequence"/>
</dbReference>
<comment type="pathway">
    <text evidence="4">Amino-acid biosynthesis.</text>
</comment>
<dbReference type="InterPro" id="IPR028261">
    <property type="entry name" value="DPD_II"/>
</dbReference>
<dbReference type="SUPFAM" id="SSF51971">
    <property type="entry name" value="Nucleotide-binding domain"/>
    <property type="match status" value="2"/>
</dbReference>
<dbReference type="InterPro" id="IPR009051">
    <property type="entry name" value="Helical_ferredxn"/>
</dbReference>
<dbReference type="InterPro" id="IPR051394">
    <property type="entry name" value="Glutamate_Synthase"/>
</dbReference>
<organism evidence="8 9">
    <name type="scientific">Roseivirga thermotolerans</name>
    <dbReference type="NCBI Taxonomy" id="1758176"/>
    <lineage>
        <taxon>Bacteria</taxon>
        <taxon>Pseudomonadati</taxon>
        <taxon>Bacteroidota</taxon>
        <taxon>Cytophagia</taxon>
        <taxon>Cytophagales</taxon>
        <taxon>Roseivirgaceae</taxon>
        <taxon>Roseivirga</taxon>
    </lineage>
</organism>
<keyword evidence="2" id="KW-0560">Oxidoreductase</keyword>
<keyword evidence="3" id="KW-0314">Glutamate biosynthesis</keyword>
<reference evidence="9" key="1">
    <citation type="journal article" date="2019" name="Int. J. Syst. Evol. Microbiol.">
        <title>The Global Catalogue of Microorganisms (GCM) 10K type strain sequencing project: providing services to taxonomists for standard genome sequencing and annotation.</title>
        <authorList>
            <consortium name="The Broad Institute Genomics Platform"/>
            <consortium name="The Broad Institute Genome Sequencing Center for Infectious Disease"/>
            <person name="Wu L."/>
            <person name="Ma J."/>
        </authorList>
    </citation>
    <scope>NUCLEOTIDE SEQUENCE [LARGE SCALE GENOMIC DNA]</scope>
    <source>
        <strain evidence="9">CGMCC 1.15111</strain>
    </source>
</reference>
<dbReference type="SUPFAM" id="SSF46548">
    <property type="entry name" value="alpha-helical ferredoxin"/>
    <property type="match status" value="1"/>
</dbReference>
<evidence type="ECO:0000259" key="7">
    <source>
        <dbReference type="Pfam" id="PF14691"/>
    </source>
</evidence>
<dbReference type="PANTHER" id="PTHR43100:SF1">
    <property type="entry name" value="GLUTAMATE SYNTHASE [NADPH] SMALL CHAIN"/>
    <property type="match status" value="1"/>
</dbReference>
<sequence length="481" mass="53245">MGDIQGFLRYGREPKNKQAASQRLQHFKEFVEPWNEQQYHEQAARCMDCGVPFCHQGCPLGNKIPDFNDAVYRGQWKEAWEVLKSTNNFPEFTGRICPAPCEASCVLGLNNAAVNIEHIELEIAERAFQEGWEHAIVPSDDTGYRVAVVGSGPAGLAAAEELRKQGHSVTVFERDEAPGGLLRLGIPDFKLDKTVIDRRIELMQRAGIDFCCDTEIGNDISVTELEERFDAIVLCVGATVPRDLPIPGRSLSGVHFAMDFLSHQNRLISGKVDRISSELNAKNKKVLVIGGGDTGADCVGTSNRQGALCVTQIELMEKPPEERTVTNPWPEWPMTLKTSSSHEEGVARDWSVLTKRFIGEDGKLTGVETIRIRWTDKAKFRYEEIPGSEEVIECDLAFLAIGFAHHEKSLSTLFGLELDPNRNVKTTGFKALKKTGETSRSMIFAAGDCRRGQSLVVWAIAEGRRAAMAVNNSLEKAALQA</sequence>
<dbReference type="PRINTS" id="PR00419">
    <property type="entry name" value="ADXRDTASE"/>
</dbReference>
<evidence type="ECO:0000256" key="2">
    <source>
        <dbReference type="ARBA" id="ARBA00023002"/>
    </source>
</evidence>
<dbReference type="EMBL" id="BNAG01000002">
    <property type="protein sequence ID" value="GHE63842.1"/>
    <property type="molecule type" value="Genomic_DNA"/>
</dbReference>
<dbReference type="Gene3D" id="3.40.50.720">
    <property type="entry name" value="NAD(P)-binding Rossmann-like Domain"/>
    <property type="match status" value="1"/>
</dbReference>
<feature type="domain" description="Dihydroprymidine dehydrogenase" evidence="7">
    <location>
        <begin position="24"/>
        <end position="131"/>
    </location>
</feature>
<evidence type="ECO:0000256" key="3">
    <source>
        <dbReference type="ARBA" id="ARBA00023164"/>
    </source>
</evidence>
<dbReference type="InterPro" id="IPR023753">
    <property type="entry name" value="FAD/NAD-binding_dom"/>
</dbReference>
<dbReference type="Pfam" id="PF07992">
    <property type="entry name" value="Pyr_redox_2"/>
    <property type="match status" value="1"/>
</dbReference>
<comment type="caution">
    <text evidence="8">The sequence shown here is derived from an EMBL/GenBank/DDBJ whole genome shotgun (WGS) entry which is preliminary data.</text>
</comment>
<gene>
    <name evidence="8" type="primary">gltD</name>
    <name evidence="8" type="ORF">GCM10011340_19100</name>
</gene>
<dbReference type="Gene3D" id="1.10.1060.10">
    <property type="entry name" value="Alpha-helical ferredoxin"/>
    <property type="match status" value="1"/>
</dbReference>
<dbReference type="PANTHER" id="PTHR43100">
    <property type="entry name" value="GLUTAMATE SYNTHASE [NADPH] SMALL CHAIN"/>
    <property type="match status" value="1"/>
</dbReference>
<feature type="domain" description="FAD/NAD(P)-binding" evidence="6">
    <location>
        <begin position="144"/>
        <end position="463"/>
    </location>
</feature>
<dbReference type="Gene3D" id="3.50.50.60">
    <property type="entry name" value="FAD/NAD(P)-binding domain"/>
    <property type="match status" value="1"/>
</dbReference>
<protein>
    <submittedName>
        <fullName evidence="8">Dihydropyrimidine dehydrogenase subunit A</fullName>
    </submittedName>
</protein>
<evidence type="ECO:0000256" key="5">
    <source>
        <dbReference type="SAM" id="MobiDB-lite"/>
    </source>
</evidence>
<evidence type="ECO:0000313" key="8">
    <source>
        <dbReference type="EMBL" id="GHE63842.1"/>
    </source>
</evidence>
<evidence type="ECO:0000313" key="9">
    <source>
        <dbReference type="Proteomes" id="UP000658258"/>
    </source>
</evidence>
<dbReference type="RefSeq" id="WP_189630000.1">
    <property type="nucleotide sequence ID" value="NZ_BNAG01000002.1"/>
</dbReference>